<dbReference type="EMBL" id="CH476734">
    <property type="protein sequence ID" value="EIE79984.1"/>
    <property type="molecule type" value="Genomic_DNA"/>
</dbReference>
<keyword evidence="2" id="KW-1185">Reference proteome</keyword>
<organism evidence="1 2">
    <name type="scientific">Rhizopus delemar (strain RA 99-880 / ATCC MYA-4621 / FGSC 9543 / NRRL 43880)</name>
    <name type="common">Mucormycosis agent</name>
    <name type="synonym">Rhizopus arrhizus var. delemar</name>
    <dbReference type="NCBI Taxonomy" id="246409"/>
    <lineage>
        <taxon>Eukaryota</taxon>
        <taxon>Fungi</taxon>
        <taxon>Fungi incertae sedis</taxon>
        <taxon>Mucoromycota</taxon>
        <taxon>Mucoromycotina</taxon>
        <taxon>Mucoromycetes</taxon>
        <taxon>Mucorales</taxon>
        <taxon>Mucorineae</taxon>
        <taxon>Rhizopodaceae</taxon>
        <taxon>Rhizopus</taxon>
    </lineage>
</organism>
<reference evidence="1 2" key="1">
    <citation type="journal article" date="2009" name="PLoS Genet.">
        <title>Genomic analysis of the basal lineage fungus Rhizopus oryzae reveals a whole-genome duplication.</title>
        <authorList>
            <person name="Ma L.-J."/>
            <person name="Ibrahim A.S."/>
            <person name="Skory C."/>
            <person name="Grabherr M.G."/>
            <person name="Burger G."/>
            <person name="Butler M."/>
            <person name="Elias M."/>
            <person name="Idnurm A."/>
            <person name="Lang B.F."/>
            <person name="Sone T."/>
            <person name="Abe A."/>
            <person name="Calvo S.E."/>
            <person name="Corrochano L.M."/>
            <person name="Engels R."/>
            <person name="Fu J."/>
            <person name="Hansberg W."/>
            <person name="Kim J.-M."/>
            <person name="Kodira C.D."/>
            <person name="Koehrsen M.J."/>
            <person name="Liu B."/>
            <person name="Miranda-Saavedra D."/>
            <person name="O'Leary S."/>
            <person name="Ortiz-Castellanos L."/>
            <person name="Poulter R."/>
            <person name="Rodriguez-Romero J."/>
            <person name="Ruiz-Herrera J."/>
            <person name="Shen Y.-Q."/>
            <person name="Zeng Q."/>
            <person name="Galagan J."/>
            <person name="Birren B.W."/>
            <person name="Cuomo C.A."/>
            <person name="Wickes B.L."/>
        </authorList>
    </citation>
    <scope>NUCLEOTIDE SEQUENCE [LARGE SCALE GENOMIC DNA]</scope>
    <source>
        <strain evidence="2">RA 99-880 / ATCC MYA-4621 / FGSC 9543 / NRRL 43880</strain>
    </source>
</reference>
<protein>
    <submittedName>
        <fullName evidence="1">Uncharacterized protein</fullName>
    </submittedName>
</protein>
<name>I1BUV4_RHIO9</name>
<sequence length="112" mass="13111">MNTFFYEDGLENLYNDRGEKVYDPMEGVLTDVSDPNIVLEKITSKENYLSVKRPEKIVEEILIEKQPKAEKPKSASSYNNYSDFTRETFIDRMLEQPLERGLWPKKFIHGCA</sequence>
<dbReference type="InParanoid" id="I1BUV4"/>
<dbReference type="AlphaFoldDB" id="I1BUV4"/>
<dbReference type="GeneID" id="93611660"/>
<dbReference type="Proteomes" id="UP000009138">
    <property type="component" value="Unassembled WGS sequence"/>
</dbReference>
<evidence type="ECO:0000313" key="1">
    <source>
        <dbReference type="EMBL" id="EIE79984.1"/>
    </source>
</evidence>
<dbReference type="VEuPathDB" id="FungiDB:RO3G_04689"/>
<proteinExistence type="predicted"/>
<dbReference type="RefSeq" id="XP_067515380.1">
    <property type="nucleotide sequence ID" value="XM_067659279.1"/>
</dbReference>
<dbReference type="OrthoDB" id="2214365at2759"/>
<accession>I1BUV4</accession>
<dbReference type="OMA" id="RVGWWPR"/>
<evidence type="ECO:0000313" key="2">
    <source>
        <dbReference type="Proteomes" id="UP000009138"/>
    </source>
</evidence>
<gene>
    <name evidence="1" type="ORF">RO3G_04689</name>
</gene>